<dbReference type="Proteomes" id="UP000695000">
    <property type="component" value="Unplaced"/>
</dbReference>
<proteinExistence type="predicted"/>
<keyword evidence="1" id="KW-0732">Signal</keyword>
<organism evidence="2 3">
    <name type="scientific">Nicrophorus vespilloides</name>
    <name type="common">Boreal carrion beetle</name>
    <dbReference type="NCBI Taxonomy" id="110193"/>
    <lineage>
        <taxon>Eukaryota</taxon>
        <taxon>Metazoa</taxon>
        <taxon>Ecdysozoa</taxon>
        <taxon>Arthropoda</taxon>
        <taxon>Hexapoda</taxon>
        <taxon>Insecta</taxon>
        <taxon>Pterygota</taxon>
        <taxon>Neoptera</taxon>
        <taxon>Endopterygota</taxon>
        <taxon>Coleoptera</taxon>
        <taxon>Polyphaga</taxon>
        <taxon>Staphyliniformia</taxon>
        <taxon>Silphidae</taxon>
        <taxon>Nicrophorinae</taxon>
        <taxon>Nicrophorus</taxon>
    </lineage>
</organism>
<accession>A0ABM1NAW3</accession>
<evidence type="ECO:0000256" key="1">
    <source>
        <dbReference type="SAM" id="SignalP"/>
    </source>
</evidence>
<name>A0ABM1NAW3_NICVS</name>
<evidence type="ECO:0000313" key="3">
    <source>
        <dbReference type="RefSeq" id="XP_017783963.1"/>
    </source>
</evidence>
<reference evidence="3" key="1">
    <citation type="submission" date="2025-08" db="UniProtKB">
        <authorList>
            <consortium name="RefSeq"/>
        </authorList>
    </citation>
    <scope>IDENTIFICATION</scope>
    <source>
        <tissue evidence="3">Whole Larva</tissue>
    </source>
</reference>
<feature type="signal peptide" evidence="1">
    <location>
        <begin position="1"/>
        <end position="23"/>
    </location>
</feature>
<dbReference type="GeneID" id="108567796"/>
<evidence type="ECO:0000313" key="2">
    <source>
        <dbReference type="Proteomes" id="UP000695000"/>
    </source>
</evidence>
<keyword evidence="2" id="KW-1185">Reference proteome</keyword>
<gene>
    <name evidence="3" type="primary">LOC108567796</name>
</gene>
<protein>
    <submittedName>
        <fullName evidence="3">Uncharacterized protein LOC108567796 isoform X1</fullName>
    </submittedName>
</protein>
<feature type="chain" id="PRO_5047163525" evidence="1">
    <location>
        <begin position="24"/>
        <end position="94"/>
    </location>
</feature>
<sequence length="94" mass="10214">MCRSSSFIVLMFLLVVVVAAVMGREILIDDDSPVVVKTNAVTEAGETDETVGSSVCHMEYQVVKRVVGRCIKLGRAARGCVAGNYLHPFHPECM</sequence>
<dbReference type="RefSeq" id="XP_017783963.1">
    <property type="nucleotide sequence ID" value="XM_017928474.1"/>
</dbReference>